<dbReference type="RefSeq" id="WP_153713109.1">
    <property type="nucleotide sequence ID" value="NZ_CP045871.1"/>
</dbReference>
<name>A0A5Q2QF18_9GAMM</name>
<sequence length="129" mass="14034">MKISQAANAAGLSAKTLRYYESVGLVSFTRDSNGYRIIGDGDLHTLEFIAHARALGFSITECRSLLSLYADDTRASADVKAMAQVHLAEIDTKIRELTQMRDTIAGLIDCCAGDARPNCPILEGIKDLR</sequence>
<dbReference type="GO" id="GO:0003700">
    <property type="term" value="F:DNA-binding transcription factor activity"/>
    <property type="evidence" value="ECO:0007669"/>
    <property type="project" value="InterPro"/>
</dbReference>
<dbReference type="PROSITE" id="PS00552">
    <property type="entry name" value="HTH_MERR_1"/>
    <property type="match status" value="1"/>
</dbReference>
<dbReference type="PANTHER" id="PTHR30204">
    <property type="entry name" value="REDOX-CYCLING DRUG-SENSING TRANSCRIPTIONAL ACTIVATOR SOXR"/>
    <property type="match status" value="1"/>
</dbReference>
<dbReference type="Gene3D" id="1.10.1660.10">
    <property type="match status" value="1"/>
</dbReference>
<keyword evidence="1" id="KW-0805">Transcription regulation</keyword>
<dbReference type="InterPro" id="IPR000551">
    <property type="entry name" value="MerR-type_HTH_dom"/>
</dbReference>
<organism evidence="5 6">
    <name type="scientific">Litorivicinus lipolyticus</name>
    <dbReference type="NCBI Taxonomy" id="418701"/>
    <lineage>
        <taxon>Bacteria</taxon>
        <taxon>Pseudomonadati</taxon>
        <taxon>Pseudomonadota</taxon>
        <taxon>Gammaproteobacteria</taxon>
        <taxon>Oceanospirillales</taxon>
        <taxon>Litorivicinaceae</taxon>
        <taxon>Litorivicinus</taxon>
    </lineage>
</organism>
<dbReference type="SUPFAM" id="SSF46955">
    <property type="entry name" value="Putative DNA-binding domain"/>
    <property type="match status" value="1"/>
</dbReference>
<accession>A0A5Q2QF18</accession>
<keyword evidence="6" id="KW-1185">Reference proteome</keyword>
<dbReference type="Pfam" id="PF09278">
    <property type="entry name" value="MerR-DNA-bind"/>
    <property type="match status" value="1"/>
</dbReference>
<reference evidence="5 6" key="1">
    <citation type="submission" date="2019-11" db="EMBL/GenBank/DDBJ databases">
        <authorList>
            <person name="Khan S.A."/>
            <person name="Jeon C.O."/>
            <person name="Chun B.H."/>
        </authorList>
    </citation>
    <scope>NUCLEOTIDE SEQUENCE [LARGE SCALE GENOMIC DNA]</scope>
    <source>
        <strain evidence="5 6">IMCC 1097</strain>
    </source>
</reference>
<dbReference type="PROSITE" id="PS50937">
    <property type="entry name" value="HTH_MERR_2"/>
    <property type="match status" value="1"/>
</dbReference>
<dbReference type="OrthoDB" id="9808480at2"/>
<dbReference type="EMBL" id="CP045871">
    <property type="protein sequence ID" value="QGG79605.1"/>
    <property type="molecule type" value="Genomic_DNA"/>
</dbReference>
<dbReference type="Pfam" id="PF00376">
    <property type="entry name" value="MerR"/>
    <property type="match status" value="1"/>
</dbReference>
<evidence type="ECO:0000259" key="4">
    <source>
        <dbReference type="PROSITE" id="PS50937"/>
    </source>
</evidence>
<evidence type="ECO:0000313" key="5">
    <source>
        <dbReference type="EMBL" id="QGG79605.1"/>
    </source>
</evidence>
<protein>
    <submittedName>
        <fullName evidence="5">MerR family DNA-binding protein</fullName>
    </submittedName>
</protein>
<dbReference type="GO" id="GO:0003677">
    <property type="term" value="F:DNA binding"/>
    <property type="evidence" value="ECO:0007669"/>
    <property type="project" value="UniProtKB-KW"/>
</dbReference>
<dbReference type="InterPro" id="IPR047057">
    <property type="entry name" value="MerR_fam"/>
</dbReference>
<keyword evidence="3" id="KW-0804">Transcription</keyword>
<dbReference type="PRINTS" id="PR00040">
    <property type="entry name" value="HTHMERR"/>
</dbReference>
<evidence type="ECO:0000256" key="1">
    <source>
        <dbReference type="ARBA" id="ARBA00023015"/>
    </source>
</evidence>
<keyword evidence="2 5" id="KW-0238">DNA-binding</keyword>
<evidence type="ECO:0000256" key="2">
    <source>
        <dbReference type="ARBA" id="ARBA00023125"/>
    </source>
</evidence>
<dbReference type="AlphaFoldDB" id="A0A5Q2QF18"/>
<dbReference type="PANTHER" id="PTHR30204:SF94">
    <property type="entry name" value="HEAVY METAL-DEPENDENT TRANSCRIPTIONAL REGULATOR HI_0293-RELATED"/>
    <property type="match status" value="1"/>
</dbReference>
<dbReference type="InterPro" id="IPR009061">
    <property type="entry name" value="DNA-bd_dom_put_sf"/>
</dbReference>
<proteinExistence type="predicted"/>
<evidence type="ECO:0000313" key="6">
    <source>
        <dbReference type="Proteomes" id="UP000388235"/>
    </source>
</evidence>
<dbReference type="SMART" id="SM00422">
    <property type="entry name" value="HTH_MERR"/>
    <property type="match status" value="1"/>
</dbReference>
<feature type="domain" description="HTH merR-type" evidence="4">
    <location>
        <begin position="1"/>
        <end position="68"/>
    </location>
</feature>
<gene>
    <name evidence="5" type="ORF">GH975_03085</name>
</gene>
<evidence type="ECO:0000256" key="3">
    <source>
        <dbReference type="ARBA" id="ARBA00023163"/>
    </source>
</evidence>
<dbReference type="Proteomes" id="UP000388235">
    <property type="component" value="Chromosome"/>
</dbReference>
<dbReference type="KEGG" id="llp:GH975_03085"/>
<dbReference type="InterPro" id="IPR015358">
    <property type="entry name" value="Tscrpt_reg_MerR_DNA-bd"/>
</dbReference>